<accession>A0ABY8R4U1</accession>
<reference evidence="1 2" key="1">
    <citation type="submission" date="2023-04" db="EMBL/GenBank/DDBJ databases">
        <title>Bacteria Genome Submission.</title>
        <authorList>
            <person name="Isaac P."/>
        </authorList>
    </citation>
    <scope>NUCLEOTIDE SEQUENCE [LARGE SCALE GENOMIC DNA]</scope>
    <source>
        <strain evidence="1 2">SampleS7P1</strain>
    </source>
</reference>
<dbReference type="Proteomes" id="UP001239169">
    <property type="component" value="Chromosome"/>
</dbReference>
<evidence type="ECO:0000313" key="2">
    <source>
        <dbReference type="Proteomes" id="UP001239169"/>
    </source>
</evidence>
<protein>
    <submittedName>
        <fullName evidence="1">Uncharacterized protein</fullName>
    </submittedName>
</protein>
<keyword evidence="2" id="KW-1185">Reference proteome</keyword>
<dbReference type="EMBL" id="CP124685">
    <property type="protein sequence ID" value="WGX76318.1"/>
    <property type="molecule type" value="Genomic_DNA"/>
</dbReference>
<organism evidence="1 2">
    <name type="scientific">Paraclostridium bifermentans</name>
    <name type="common">Clostridium bifermentans</name>
    <dbReference type="NCBI Taxonomy" id="1490"/>
    <lineage>
        <taxon>Bacteria</taxon>
        <taxon>Bacillati</taxon>
        <taxon>Bacillota</taxon>
        <taxon>Clostridia</taxon>
        <taxon>Peptostreptococcales</taxon>
        <taxon>Peptostreptococcaceae</taxon>
        <taxon>Paraclostridium</taxon>
    </lineage>
</organism>
<gene>
    <name evidence="1" type="ORF">QJS64_03335</name>
</gene>
<evidence type="ECO:0000313" key="1">
    <source>
        <dbReference type="EMBL" id="WGX76318.1"/>
    </source>
</evidence>
<sequence length="57" mass="6778">MSIDINEIKEELDQLCKDYIDIVSKMKNKKIINDDIYLNCVSNKIEFLEKNELIKTK</sequence>
<proteinExistence type="predicted"/>
<name>A0ABY8R4U1_PARBF</name>